<protein>
    <submittedName>
        <fullName evidence="2">Uncharacterized protein</fullName>
    </submittedName>
</protein>
<feature type="chain" id="PRO_5037020640" evidence="1">
    <location>
        <begin position="25"/>
        <end position="114"/>
    </location>
</feature>
<gene>
    <name evidence="2" type="ORF">JCR33_14605</name>
</gene>
<dbReference type="AlphaFoldDB" id="A0A934ISM9"/>
<evidence type="ECO:0000313" key="3">
    <source>
        <dbReference type="Proteomes" id="UP000609531"/>
    </source>
</evidence>
<dbReference type="Proteomes" id="UP000609531">
    <property type="component" value="Unassembled WGS sequence"/>
</dbReference>
<comment type="caution">
    <text evidence="2">The sequence shown here is derived from an EMBL/GenBank/DDBJ whole genome shotgun (WGS) entry which is preliminary data.</text>
</comment>
<reference evidence="2" key="1">
    <citation type="submission" date="2020-12" db="EMBL/GenBank/DDBJ databases">
        <title>Bacterial taxonomy.</title>
        <authorList>
            <person name="Pan X."/>
        </authorList>
    </citation>
    <scope>NUCLEOTIDE SEQUENCE</scope>
    <source>
        <strain evidence="2">B2012</strain>
    </source>
</reference>
<proteinExistence type="predicted"/>
<name>A0A934ISM9_9HYPH</name>
<evidence type="ECO:0000256" key="1">
    <source>
        <dbReference type="SAM" id="SignalP"/>
    </source>
</evidence>
<feature type="signal peptide" evidence="1">
    <location>
        <begin position="1"/>
        <end position="24"/>
    </location>
</feature>
<organism evidence="2 3">
    <name type="scientific">Acuticoccus mangrovi</name>
    <dbReference type="NCBI Taxonomy" id="2796142"/>
    <lineage>
        <taxon>Bacteria</taxon>
        <taxon>Pseudomonadati</taxon>
        <taxon>Pseudomonadota</taxon>
        <taxon>Alphaproteobacteria</taxon>
        <taxon>Hyphomicrobiales</taxon>
        <taxon>Amorphaceae</taxon>
        <taxon>Acuticoccus</taxon>
    </lineage>
</organism>
<keyword evidence="3" id="KW-1185">Reference proteome</keyword>
<evidence type="ECO:0000313" key="2">
    <source>
        <dbReference type="EMBL" id="MBJ3776934.1"/>
    </source>
</evidence>
<dbReference type="EMBL" id="JAEKJA010000011">
    <property type="protein sequence ID" value="MBJ3776934.1"/>
    <property type="molecule type" value="Genomic_DNA"/>
</dbReference>
<keyword evidence="1" id="KW-0732">Signal</keyword>
<accession>A0A934ISM9</accession>
<sequence length="114" mass="11592">MATTFMAKRWAIVLSALAIGAGAAAITLPTSGATRPVPSAVAAWKNNRLVEIAFREVVSAPTPGIAIAPEAPRELAGTAGQTEAASVAAWADAFRLTSAAVPMPPQAARDLAEQ</sequence>
<dbReference type="RefSeq" id="WP_198882826.1">
    <property type="nucleotide sequence ID" value="NZ_JAEKJA010000011.1"/>
</dbReference>